<keyword evidence="1" id="KW-0472">Membrane</keyword>
<comment type="caution">
    <text evidence="2">The sequence shown here is derived from an EMBL/GenBank/DDBJ whole genome shotgun (WGS) entry which is preliminary data.</text>
</comment>
<keyword evidence="1" id="KW-0812">Transmembrane</keyword>
<dbReference type="AlphaFoldDB" id="A0A0R1XGY6"/>
<organism evidence="2 3">
    <name type="scientific">Schleiferilactobacillus harbinensis DSM 16991</name>
    <dbReference type="NCBI Taxonomy" id="1122147"/>
    <lineage>
        <taxon>Bacteria</taxon>
        <taxon>Bacillati</taxon>
        <taxon>Bacillota</taxon>
        <taxon>Bacilli</taxon>
        <taxon>Lactobacillales</taxon>
        <taxon>Lactobacillaceae</taxon>
        <taxon>Schleiferilactobacillus</taxon>
    </lineage>
</organism>
<dbReference type="EMBL" id="AZFW01000054">
    <property type="protein sequence ID" value="KRM27177.1"/>
    <property type="molecule type" value="Genomic_DNA"/>
</dbReference>
<feature type="transmembrane region" description="Helical" evidence="1">
    <location>
        <begin position="12"/>
        <end position="28"/>
    </location>
</feature>
<proteinExistence type="predicted"/>
<sequence>MNYCISSDNHKGTIAELVFVAISIWLLTGKRRTAMQWTVDNIVPGNPLHFATPFVG</sequence>
<dbReference type="PATRIC" id="fig|1122147.4.peg.2819"/>
<reference evidence="2 3" key="1">
    <citation type="journal article" date="2015" name="Genome Announc.">
        <title>Expanding the biotechnology potential of lactobacilli through comparative genomics of 213 strains and associated genera.</title>
        <authorList>
            <person name="Sun Z."/>
            <person name="Harris H.M."/>
            <person name="McCann A."/>
            <person name="Guo C."/>
            <person name="Argimon S."/>
            <person name="Zhang W."/>
            <person name="Yang X."/>
            <person name="Jeffery I.B."/>
            <person name="Cooney J.C."/>
            <person name="Kagawa T.F."/>
            <person name="Liu W."/>
            <person name="Song Y."/>
            <person name="Salvetti E."/>
            <person name="Wrobel A."/>
            <person name="Rasinkangas P."/>
            <person name="Parkhill J."/>
            <person name="Rea M.C."/>
            <person name="O'Sullivan O."/>
            <person name="Ritari J."/>
            <person name="Douillard F.P."/>
            <person name="Paul Ross R."/>
            <person name="Yang R."/>
            <person name="Briner A.E."/>
            <person name="Felis G.E."/>
            <person name="de Vos W.M."/>
            <person name="Barrangou R."/>
            <person name="Klaenhammer T.R."/>
            <person name="Caufield P.W."/>
            <person name="Cui Y."/>
            <person name="Zhang H."/>
            <person name="O'Toole P.W."/>
        </authorList>
    </citation>
    <scope>NUCLEOTIDE SEQUENCE [LARGE SCALE GENOMIC DNA]</scope>
    <source>
        <strain evidence="2 3">DSM 16991</strain>
    </source>
</reference>
<dbReference type="Proteomes" id="UP000050949">
    <property type="component" value="Unassembled WGS sequence"/>
</dbReference>
<protein>
    <submittedName>
        <fullName evidence="2">Uncharacterized protein</fullName>
    </submittedName>
</protein>
<evidence type="ECO:0000313" key="2">
    <source>
        <dbReference type="EMBL" id="KRM27177.1"/>
    </source>
</evidence>
<accession>A0A0R1XGY6</accession>
<evidence type="ECO:0000256" key="1">
    <source>
        <dbReference type="SAM" id="Phobius"/>
    </source>
</evidence>
<name>A0A0R1XGY6_9LACO</name>
<keyword evidence="1" id="KW-1133">Transmembrane helix</keyword>
<evidence type="ECO:0000313" key="3">
    <source>
        <dbReference type="Proteomes" id="UP000050949"/>
    </source>
</evidence>
<gene>
    <name evidence="2" type="ORF">FC91_GL002736</name>
</gene>